<evidence type="ECO:0000256" key="1">
    <source>
        <dbReference type="SAM" id="Phobius"/>
    </source>
</evidence>
<feature type="transmembrane region" description="Helical" evidence="1">
    <location>
        <begin position="99"/>
        <end position="118"/>
    </location>
</feature>
<dbReference type="AlphaFoldDB" id="A0A402AYL3"/>
<protein>
    <recommendedName>
        <fullName evidence="4">DUF4386 domain-containing protein</fullName>
    </recommendedName>
</protein>
<evidence type="ECO:0000313" key="2">
    <source>
        <dbReference type="EMBL" id="GCE24196.1"/>
    </source>
</evidence>
<accession>A0A402AYL3</accession>
<feature type="transmembrane region" description="Helical" evidence="1">
    <location>
        <begin position="20"/>
        <end position="41"/>
    </location>
</feature>
<keyword evidence="1" id="KW-0472">Membrane</keyword>
<gene>
    <name evidence="2" type="ORF">KDK_79960</name>
</gene>
<feature type="transmembrane region" description="Helical" evidence="1">
    <location>
        <begin position="72"/>
        <end position="92"/>
    </location>
</feature>
<keyword evidence="1" id="KW-1133">Transmembrane helix</keyword>
<organism evidence="2 3">
    <name type="scientific">Dictyobacter kobayashii</name>
    <dbReference type="NCBI Taxonomy" id="2014872"/>
    <lineage>
        <taxon>Bacteria</taxon>
        <taxon>Bacillati</taxon>
        <taxon>Chloroflexota</taxon>
        <taxon>Ktedonobacteria</taxon>
        <taxon>Ktedonobacterales</taxon>
        <taxon>Dictyobacteraceae</taxon>
        <taxon>Dictyobacter</taxon>
    </lineage>
</organism>
<evidence type="ECO:0000313" key="3">
    <source>
        <dbReference type="Proteomes" id="UP000287188"/>
    </source>
</evidence>
<feature type="transmembrane region" description="Helical" evidence="1">
    <location>
        <begin position="152"/>
        <end position="173"/>
    </location>
</feature>
<feature type="transmembrane region" description="Helical" evidence="1">
    <location>
        <begin position="205"/>
        <end position="228"/>
    </location>
</feature>
<dbReference type="EMBL" id="BIFS01000002">
    <property type="protein sequence ID" value="GCE24196.1"/>
    <property type="molecule type" value="Genomic_DNA"/>
</dbReference>
<keyword evidence="3" id="KW-1185">Reference proteome</keyword>
<dbReference type="RefSeq" id="WP_126557453.1">
    <property type="nucleotide sequence ID" value="NZ_BIFS01000002.1"/>
</dbReference>
<feature type="transmembrane region" description="Helical" evidence="1">
    <location>
        <begin position="180"/>
        <end position="199"/>
    </location>
</feature>
<reference evidence="3" key="1">
    <citation type="submission" date="2018-12" db="EMBL/GenBank/DDBJ databases">
        <title>Tengunoibacter tsumagoiensis gen. nov., sp. nov., Dictyobacter kobayashii sp. nov., D. alpinus sp. nov., and D. joshuensis sp. nov. and description of Dictyobacteraceae fam. nov. within the order Ktedonobacterales isolated from Tengu-no-mugimeshi.</title>
        <authorList>
            <person name="Wang C.M."/>
            <person name="Zheng Y."/>
            <person name="Sakai Y."/>
            <person name="Toyoda A."/>
            <person name="Minakuchi Y."/>
            <person name="Abe K."/>
            <person name="Yokota A."/>
            <person name="Yabe S."/>
        </authorList>
    </citation>
    <scope>NUCLEOTIDE SEQUENCE [LARGE SCALE GENOMIC DNA]</scope>
    <source>
        <strain evidence="3">Uno11</strain>
    </source>
</reference>
<evidence type="ECO:0008006" key="4">
    <source>
        <dbReference type="Google" id="ProtNLM"/>
    </source>
</evidence>
<proteinExistence type="predicted"/>
<comment type="caution">
    <text evidence="2">The sequence shown here is derived from an EMBL/GenBank/DDBJ whole genome shotgun (WGS) entry which is preliminary data.</text>
</comment>
<sequence>MSSLEPLSGAKEPPLLIHRLQRLFIAACIILGLFTPLIAAVSNPPYFSAQGGVVAAITSNAADSDLMDQTHIIAEVIGAYTLPLAFLAIAWLAMRRAPWLASIAAVISLLGTLPIAVFTGEDSLYYDIARMGSSPQIIEMAQRFNGDWVMTFYNTMFALSTVLGPVFLGLALWRARVIPRWAAAIFGLSRLPAILLYAVVPYHVLSIIVIIGFGLLFVGGIPAALAILKEKDKVGAPNLSPTT</sequence>
<name>A0A402AYL3_9CHLR</name>
<dbReference type="OrthoDB" id="160487at2"/>
<keyword evidence="1" id="KW-0812">Transmembrane</keyword>
<dbReference type="Proteomes" id="UP000287188">
    <property type="component" value="Unassembled WGS sequence"/>
</dbReference>